<evidence type="ECO:0000313" key="1">
    <source>
        <dbReference type="EMBL" id="SEI85127.1"/>
    </source>
</evidence>
<sequence>MQNISRPSGDPALEARQLLDMWQSLSLQHVSMGGSCACGMGGVTLQLQDFEQDILDYLSVQAERAKRSDVSSYLSANAVDPESGRWDLSALLNVLGNEERVAEVSPDISRFLLERLGKTLRSFARLHG</sequence>
<evidence type="ECO:0000313" key="2">
    <source>
        <dbReference type="EMBL" id="SEJ24458.1"/>
    </source>
</evidence>
<dbReference type="AlphaFoldDB" id="A0A1H6X5W8"/>
<dbReference type="Proteomes" id="UP000199005">
    <property type="component" value="Unassembled WGS sequence"/>
</dbReference>
<protein>
    <submittedName>
        <fullName evidence="2">Uncharacterized protein</fullName>
    </submittedName>
</protein>
<dbReference type="Proteomes" id="UP000199250">
    <property type="component" value="Unassembled WGS sequence"/>
</dbReference>
<dbReference type="STRING" id="170623.SAMN04244579_02214"/>
<organism evidence="2 4">
    <name type="scientific">Azotobacter beijerinckii</name>
    <dbReference type="NCBI Taxonomy" id="170623"/>
    <lineage>
        <taxon>Bacteria</taxon>
        <taxon>Pseudomonadati</taxon>
        <taxon>Pseudomonadota</taxon>
        <taxon>Gammaproteobacteria</taxon>
        <taxon>Pseudomonadales</taxon>
        <taxon>Pseudomonadaceae</taxon>
        <taxon>Azotobacter</taxon>
    </lineage>
</organism>
<dbReference type="RefSeq" id="WP_139204342.1">
    <property type="nucleotide sequence ID" value="NZ_FNYO01000023.1"/>
</dbReference>
<dbReference type="EMBL" id="FNYO01000023">
    <property type="protein sequence ID" value="SEI85127.1"/>
    <property type="molecule type" value="Genomic_DNA"/>
</dbReference>
<proteinExistence type="predicted"/>
<accession>A0A1H6X5W8</accession>
<reference evidence="3 4" key="1">
    <citation type="submission" date="2016-10" db="EMBL/GenBank/DDBJ databases">
        <authorList>
            <person name="de Groot N.N."/>
        </authorList>
    </citation>
    <scope>NUCLEOTIDE SEQUENCE [LARGE SCALE GENOMIC DNA]</scope>
    <source>
        <strain evidence="1 3">DSM 1041</strain>
        <strain evidence="2 4">DSM 373</strain>
    </source>
</reference>
<evidence type="ECO:0000313" key="4">
    <source>
        <dbReference type="Proteomes" id="UP000199250"/>
    </source>
</evidence>
<evidence type="ECO:0000313" key="3">
    <source>
        <dbReference type="Proteomes" id="UP000199005"/>
    </source>
</evidence>
<dbReference type="EMBL" id="FNYQ01000065">
    <property type="protein sequence ID" value="SEJ24458.1"/>
    <property type="molecule type" value="Genomic_DNA"/>
</dbReference>
<name>A0A1H6X5W8_9GAMM</name>
<gene>
    <name evidence="2" type="ORF">SAMN04244572_03258</name>
    <name evidence="1" type="ORF">SAMN04244579_02214</name>
</gene>